<dbReference type="OrthoDB" id="7568856at2"/>
<keyword evidence="14 17" id="KW-0472">Membrane</keyword>
<evidence type="ECO:0000256" key="7">
    <source>
        <dbReference type="ARBA" id="ARBA00022679"/>
    </source>
</evidence>
<proteinExistence type="predicted"/>
<dbReference type="GO" id="GO:0005524">
    <property type="term" value="F:ATP binding"/>
    <property type="evidence" value="ECO:0007669"/>
    <property type="project" value="UniProtKB-KW"/>
</dbReference>
<dbReference type="PIRSF" id="PIRSF036431">
    <property type="entry name" value="STHK_DctB"/>
    <property type="match status" value="1"/>
</dbReference>
<dbReference type="InterPro" id="IPR033479">
    <property type="entry name" value="dCache_1"/>
</dbReference>
<dbReference type="PRINTS" id="PR00344">
    <property type="entry name" value="BCTRLSENSOR"/>
</dbReference>
<dbReference type="SUPFAM" id="SSF55874">
    <property type="entry name" value="ATPase domain of HSP90 chaperone/DNA topoisomerase II/histidine kinase"/>
    <property type="match status" value="1"/>
</dbReference>
<keyword evidence="6" id="KW-0597">Phosphoprotein</keyword>
<dbReference type="GO" id="GO:0005886">
    <property type="term" value="C:plasma membrane"/>
    <property type="evidence" value="ECO:0007669"/>
    <property type="project" value="UniProtKB-SubCell"/>
</dbReference>
<evidence type="ECO:0000256" key="9">
    <source>
        <dbReference type="ARBA" id="ARBA00022741"/>
    </source>
</evidence>
<comment type="catalytic activity">
    <reaction evidence="1">
        <text>ATP + protein L-histidine = ADP + protein N-phospho-L-histidine.</text>
        <dbReference type="EC" id="2.7.13.3"/>
    </reaction>
</comment>
<dbReference type="AlphaFoldDB" id="A0A086P6A4"/>
<dbReference type="STRING" id="76947.GCA_002080435_03262"/>
<dbReference type="Gene3D" id="6.10.250.3020">
    <property type="match status" value="1"/>
</dbReference>
<dbReference type="SMART" id="SM00388">
    <property type="entry name" value="HisKA"/>
    <property type="match status" value="1"/>
</dbReference>
<protein>
    <recommendedName>
        <fullName evidence="16">C4-dicarboxylate transport sensor protein DctB</fullName>
        <ecNumber evidence="3">2.7.13.3</ecNumber>
    </recommendedName>
</protein>
<dbReference type="SUPFAM" id="SSF103190">
    <property type="entry name" value="Sensory domain-like"/>
    <property type="match status" value="1"/>
</dbReference>
<dbReference type="eggNOG" id="COG4191">
    <property type="taxonomic scope" value="Bacteria"/>
</dbReference>
<dbReference type="Gene3D" id="3.30.450.20">
    <property type="entry name" value="PAS domain"/>
    <property type="match status" value="2"/>
</dbReference>
<evidence type="ECO:0000256" key="5">
    <source>
        <dbReference type="ARBA" id="ARBA00022519"/>
    </source>
</evidence>
<dbReference type="SMART" id="SM00387">
    <property type="entry name" value="HATPase_c"/>
    <property type="match status" value="1"/>
</dbReference>
<evidence type="ECO:0000256" key="17">
    <source>
        <dbReference type="SAM" id="Phobius"/>
    </source>
</evidence>
<feature type="domain" description="Histidine kinase" evidence="18">
    <location>
        <begin position="374"/>
        <end position="583"/>
    </location>
</feature>
<evidence type="ECO:0000256" key="15">
    <source>
        <dbReference type="ARBA" id="ARBA00059004"/>
    </source>
</evidence>
<dbReference type="EC" id="2.7.13.3" evidence="3"/>
<keyword evidence="7" id="KW-0808">Transferase</keyword>
<dbReference type="InterPro" id="IPR003661">
    <property type="entry name" value="HisK_dim/P_dom"/>
</dbReference>
<dbReference type="SUPFAM" id="SSF47384">
    <property type="entry name" value="Homodimeric domain of signal transducing histidine kinase"/>
    <property type="match status" value="1"/>
</dbReference>
<dbReference type="PATRIC" id="fig|1219045.3.peg.3375"/>
<sequence>MAVRRFPLWSILILLAVGVAACWAFAVRYDQQARRTLIEDKREDVSSQARAQLRLLESELQKFRLIPVVLGEYSDLRDALRSGRADMALNDKLALLTGKTGAAAIFILDATGRTIAASNARNPDSFVGQNYAFRPYYQLGWRDGGGEYFALGTVSRRPGLYLARRVDGRDGPMGVIVVKVEFDAIERAWADGRTWTFVADQNGILLLSSDPARRFLALKPVSPALRRQIQDALQFGGAPLTPVGLTLNPDGSARLRGGGEAIVADMPAPVRGWRLYEVAPIGDALAGVSQRTRIATMLFAIFLALLGAILGWFMARRRRAVRDRERLEREVALRTEALGHEMEARSRADRRYRQAREELAHANRLGTLGTISAGVAHEINQPVAAIRTFAENAGLFLEREKPEQASANLREIVAMTDRIGSITAQLRRFARRGVGEIGPVPLVQAIEGVRLLIADRFRGAGVRLTLPDVDPGVKVRAGRVRLEQVLINLLNNALDAVSGQPDAWVMVTLTDEGDRLYLDVRDSGPGIDPASRDDLFMPFATSKPGGLGLGLHIARDIMVEFGGALDLVSDELHTVFRMTLVKA</sequence>
<keyword evidence="20" id="KW-1185">Reference proteome</keyword>
<dbReference type="InterPro" id="IPR017055">
    <property type="entry name" value="Sig_transdc_His_kinase_DctB"/>
</dbReference>
<evidence type="ECO:0000256" key="8">
    <source>
        <dbReference type="ARBA" id="ARBA00022692"/>
    </source>
</evidence>
<keyword evidence="8 17" id="KW-0812">Transmembrane</keyword>
<evidence type="ECO:0000256" key="4">
    <source>
        <dbReference type="ARBA" id="ARBA00022475"/>
    </source>
</evidence>
<evidence type="ECO:0000256" key="14">
    <source>
        <dbReference type="ARBA" id="ARBA00023136"/>
    </source>
</evidence>
<comment type="function">
    <text evidence="15">Member of the two-component regulatory system DctB/DctD involved in the transport of C4-dicarboxylates. DctB functions as a membrane-associated protein kinase that phosphorylates DctD in response to environmental signals.</text>
</comment>
<keyword evidence="4" id="KW-1003">Cell membrane</keyword>
<dbReference type="InterPro" id="IPR004358">
    <property type="entry name" value="Sig_transdc_His_kin-like_C"/>
</dbReference>
<feature type="transmembrane region" description="Helical" evidence="17">
    <location>
        <begin position="294"/>
        <end position="315"/>
    </location>
</feature>
<dbReference type="RefSeq" id="WP_037468148.1">
    <property type="nucleotide sequence ID" value="NZ_BCZD01000011.1"/>
</dbReference>
<keyword evidence="11" id="KW-0067">ATP-binding</keyword>
<evidence type="ECO:0000256" key="2">
    <source>
        <dbReference type="ARBA" id="ARBA00004429"/>
    </source>
</evidence>
<reference evidence="19" key="1">
    <citation type="submission" date="2014-08" db="EMBL/GenBank/DDBJ databases">
        <title>Draft genome sequences of Sphingobium herbicidovorans.</title>
        <authorList>
            <person name="Gan H.M."/>
            <person name="Gan H.Y."/>
            <person name="Savka M.A."/>
        </authorList>
    </citation>
    <scope>NUCLEOTIDE SEQUENCE [LARGE SCALE GENOMIC DNA]</scope>
    <source>
        <strain evidence="19">NBRC 16415</strain>
    </source>
</reference>
<dbReference type="InterPro" id="IPR003594">
    <property type="entry name" value="HATPase_dom"/>
</dbReference>
<evidence type="ECO:0000256" key="13">
    <source>
        <dbReference type="ARBA" id="ARBA00023012"/>
    </source>
</evidence>
<dbReference type="InterPro" id="IPR029151">
    <property type="entry name" value="Sensor-like_sf"/>
</dbReference>
<dbReference type="Gene3D" id="3.30.565.10">
    <property type="entry name" value="Histidine kinase-like ATPase, C-terminal domain"/>
    <property type="match status" value="1"/>
</dbReference>
<evidence type="ECO:0000313" key="19">
    <source>
        <dbReference type="EMBL" id="KFG88922.1"/>
    </source>
</evidence>
<evidence type="ECO:0000256" key="3">
    <source>
        <dbReference type="ARBA" id="ARBA00012438"/>
    </source>
</evidence>
<evidence type="ECO:0000256" key="10">
    <source>
        <dbReference type="ARBA" id="ARBA00022777"/>
    </source>
</evidence>
<comment type="subcellular location">
    <subcellularLocation>
        <location evidence="2">Cell inner membrane</location>
        <topology evidence="2">Multi-pass membrane protein</topology>
    </subcellularLocation>
</comment>
<dbReference type="InterPro" id="IPR036097">
    <property type="entry name" value="HisK_dim/P_sf"/>
</dbReference>
<keyword evidence="9" id="KW-0547">Nucleotide-binding</keyword>
<evidence type="ECO:0000256" key="16">
    <source>
        <dbReference type="ARBA" id="ARBA00073143"/>
    </source>
</evidence>
<comment type="caution">
    <text evidence="19">The sequence shown here is derived from an EMBL/GenBank/DDBJ whole genome shotgun (WGS) entry which is preliminary data.</text>
</comment>
<dbReference type="Pfam" id="PF02743">
    <property type="entry name" value="dCache_1"/>
    <property type="match status" value="1"/>
</dbReference>
<evidence type="ECO:0000256" key="6">
    <source>
        <dbReference type="ARBA" id="ARBA00022553"/>
    </source>
</evidence>
<keyword evidence="12 17" id="KW-1133">Transmembrane helix</keyword>
<dbReference type="PROSITE" id="PS50109">
    <property type="entry name" value="HIS_KIN"/>
    <property type="match status" value="1"/>
</dbReference>
<dbReference type="Proteomes" id="UP000024284">
    <property type="component" value="Unassembled WGS sequence"/>
</dbReference>
<evidence type="ECO:0000259" key="18">
    <source>
        <dbReference type="PROSITE" id="PS50109"/>
    </source>
</evidence>
<dbReference type="Gene3D" id="1.10.287.130">
    <property type="match status" value="1"/>
</dbReference>
<dbReference type="CDD" id="cd00082">
    <property type="entry name" value="HisKA"/>
    <property type="match status" value="1"/>
</dbReference>
<keyword evidence="5" id="KW-0997">Cell inner membrane</keyword>
<dbReference type="Pfam" id="PF02518">
    <property type="entry name" value="HATPase_c"/>
    <property type="match status" value="1"/>
</dbReference>
<dbReference type="InterPro" id="IPR036890">
    <property type="entry name" value="HATPase_C_sf"/>
</dbReference>
<keyword evidence="13" id="KW-0902">Two-component regulatory system</keyword>
<evidence type="ECO:0000256" key="1">
    <source>
        <dbReference type="ARBA" id="ARBA00000085"/>
    </source>
</evidence>
<dbReference type="PROSITE" id="PS51257">
    <property type="entry name" value="PROKAR_LIPOPROTEIN"/>
    <property type="match status" value="1"/>
</dbReference>
<dbReference type="Pfam" id="PF00512">
    <property type="entry name" value="HisKA"/>
    <property type="match status" value="1"/>
</dbReference>
<organism evidence="19 20">
    <name type="scientific">Sphingobium herbicidovorans (strain ATCC 700291 / DSM 11019 / CCUG 56400 / KCTC 2939 / LMG 18315 / NBRC 16415 / MH)</name>
    <name type="common">Sphingomonas herbicidovorans</name>
    <dbReference type="NCBI Taxonomy" id="1219045"/>
    <lineage>
        <taxon>Bacteria</taxon>
        <taxon>Pseudomonadati</taxon>
        <taxon>Pseudomonadota</taxon>
        <taxon>Alphaproteobacteria</taxon>
        <taxon>Sphingomonadales</taxon>
        <taxon>Sphingomonadaceae</taxon>
        <taxon>Sphingobium</taxon>
    </lineage>
</organism>
<gene>
    <name evidence="19" type="ORF">BV98_003322</name>
</gene>
<accession>A0A086P6A4</accession>
<evidence type="ECO:0000256" key="11">
    <source>
        <dbReference type="ARBA" id="ARBA00022840"/>
    </source>
</evidence>
<dbReference type="PANTHER" id="PTHR43065">
    <property type="entry name" value="SENSOR HISTIDINE KINASE"/>
    <property type="match status" value="1"/>
</dbReference>
<dbReference type="GO" id="GO:0000155">
    <property type="term" value="F:phosphorelay sensor kinase activity"/>
    <property type="evidence" value="ECO:0007669"/>
    <property type="project" value="InterPro"/>
</dbReference>
<evidence type="ECO:0000256" key="12">
    <source>
        <dbReference type="ARBA" id="ARBA00022989"/>
    </source>
</evidence>
<dbReference type="InterPro" id="IPR005467">
    <property type="entry name" value="His_kinase_dom"/>
</dbReference>
<dbReference type="EMBL" id="JFZA02000045">
    <property type="protein sequence ID" value="KFG88922.1"/>
    <property type="molecule type" value="Genomic_DNA"/>
</dbReference>
<dbReference type="FunFam" id="1.10.287.130:FF:000049">
    <property type="entry name" value="C4-dicarboxylate transport sensor protein DctB"/>
    <property type="match status" value="1"/>
</dbReference>
<evidence type="ECO:0000313" key="20">
    <source>
        <dbReference type="Proteomes" id="UP000024284"/>
    </source>
</evidence>
<name>A0A086P6A4_SPHHM</name>
<dbReference type="PANTHER" id="PTHR43065:SF46">
    <property type="entry name" value="C4-DICARBOXYLATE TRANSPORT SENSOR PROTEIN DCTB"/>
    <property type="match status" value="1"/>
</dbReference>
<keyword evidence="10 19" id="KW-0418">Kinase</keyword>